<dbReference type="EMBL" id="AFHS01000046">
    <property type="protein sequence ID" value="EGK08339.1"/>
    <property type="molecule type" value="Genomic_DNA"/>
</dbReference>
<evidence type="ECO:0000313" key="1">
    <source>
        <dbReference type="EMBL" id="EGK08339.1"/>
    </source>
</evidence>
<dbReference type="AlphaFoldDB" id="F5S818"/>
<dbReference type="HOGENOM" id="CLU_3311161_0_0_4"/>
<protein>
    <submittedName>
        <fullName evidence="1">Uncharacterized protein</fullName>
    </submittedName>
</protein>
<organism evidence="1 2">
    <name type="scientific">Kingella kingae ATCC 23330</name>
    <dbReference type="NCBI Taxonomy" id="887327"/>
    <lineage>
        <taxon>Bacteria</taxon>
        <taxon>Pseudomonadati</taxon>
        <taxon>Pseudomonadota</taxon>
        <taxon>Betaproteobacteria</taxon>
        <taxon>Neisseriales</taxon>
        <taxon>Neisseriaceae</taxon>
        <taxon>Kingella</taxon>
    </lineage>
</organism>
<accession>F5S818</accession>
<gene>
    <name evidence="1" type="ORF">HMPREF0476_1351</name>
</gene>
<sequence>MQAAFSGKWKSSLHFWLIKVQAALLFCLIKPQVLDGATR</sequence>
<evidence type="ECO:0000313" key="2">
    <source>
        <dbReference type="Proteomes" id="UP000004207"/>
    </source>
</evidence>
<reference evidence="1 2" key="1">
    <citation type="submission" date="2011-04" db="EMBL/GenBank/DDBJ databases">
        <authorList>
            <person name="Muzny D."/>
            <person name="Qin X."/>
            <person name="Deng J."/>
            <person name="Jiang H."/>
            <person name="Liu Y."/>
            <person name="Qu J."/>
            <person name="Song X.-Z."/>
            <person name="Zhang L."/>
            <person name="Thornton R."/>
            <person name="Coyle M."/>
            <person name="Francisco L."/>
            <person name="Jackson L."/>
            <person name="Javaid M."/>
            <person name="Korchina V."/>
            <person name="Kovar C."/>
            <person name="Mata R."/>
            <person name="Mathew T."/>
            <person name="Ngo R."/>
            <person name="Nguyen L."/>
            <person name="Nguyen N."/>
            <person name="Okwuonu G."/>
            <person name="Ongeri F."/>
            <person name="Pham C."/>
            <person name="Simmons D."/>
            <person name="Wilczek-Boney K."/>
            <person name="Hale W."/>
            <person name="Jakkamsetti A."/>
            <person name="Pham P."/>
            <person name="Ruth R."/>
            <person name="San Lucas F."/>
            <person name="Warren J."/>
            <person name="Zhang J."/>
            <person name="Zhao Z."/>
            <person name="Zhou C."/>
            <person name="Zhu D."/>
            <person name="Lee S."/>
            <person name="Bess C."/>
            <person name="Blankenburg K."/>
            <person name="Forbes L."/>
            <person name="Fu Q."/>
            <person name="Gubbala S."/>
            <person name="Hirani K."/>
            <person name="Jayaseelan J.C."/>
            <person name="Lara F."/>
            <person name="Munidasa M."/>
            <person name="Palculict T."/>
            <person name="Patil S."/>
            <person name="Pu L.-L."/>
            <person name="Saada N."/>
            <person name="Tang L."/>
            <person name="Weissenberger G."/>
            <person name="Zhu Y."/>
            <person name="Hemphill L."/>
            <person name="Shang Y."/>
            <person name="Youmans B."/>
            <person name="Ayvaz T."/>
            <person name="Ross M."/>
            <person name="Santibanez J."/>
            <person name="Aqrawi P."/>
            <person name="Gross S."/>
            <person name="Joshi V."/>
            <person name="Fowler G."/>
            <person name="Nazareth L."/>
            <person name="Reid J."/>
            <person name="Worley K."/>
            <person name="Petrosino J."/>
            <person name="Highlander S."/>
            <person name="Gibbs R."/>
        </authorList>
    </citation>
    <scope>NUCLEOTIDE SEQUENCE [LARGE SCALE GENOMIC DNA]</scope>
    <source>
        <strain evidence="1 2">ATCC 23330</strain>
    </source>
</reference>
<name>F5S818_KINKI</name>
<proteinExistence type="predicted"/>
<keyword evidence="2" id="KW-1185">Reference proteome</keyword>
<comment type="caution">
    <text evidence="1">The sequence shown here is derived from an EMBL/GenBank/DDBJ whole genome shotgun (WGS) entry which is preliminary data.</text>
</comment>
<dbReference type="Proteomes" id="UP000004207">
    <property type="component" value="Unassembled WGS sequence"/>
</dbReference>